<organism evidence="3 4">
    <name type="scientific">Orchesella cincta</name>
    <name type="common">Springtail</name>
    <name type="synonym">Podura cincta</name>
    <dbReference type="NCBI Taxonomy" id="48709"/>
    <lineage>
        <taxon>Eukaryota</taxon>
        <taxon>Metazoa</taxon>
        <taxon>Ecdysozoa</taxon>
        <taxon>Arthropoda</taxon>
        <taxon>Hexapoda</taxon>
        <taxon>Collembola</taxon>
        <taxon>Entomobryomorpha</taxon>
        <taxon>Entomobryoidea</taxon>
        <taxon>Orchesellidae</taxon>
        <taxon>Orchesellinae</taxon>
        <taxon>Orchesella</taxon>
    </lineage>
</organism>
<dbReference type="Gene3D" id="2.170.140.10">
    <property type="entry name" value="Chitin binding domain"/>
    <property type="match status" value="1"/>
</dbReference>
<dbReference type="EMBL" id="LJIJ01003568">
    <property type="protein sequence ID" value="ODM88463.1"/>
    <property type="molecule type" value="Genomic_DNA"/>
</dbReference>
<dbReference type="SUPFAM" id="SSF57625">
    <property type="entry name" value="Invertebrate chitin-binding proteins"/>
    <property type="match status" value="1"/>
</dbReference>
<feature type="compositionally biased region" description="Low complexity" evidence="1">
    <location>
        <begin position="80"/>
        <end position="96"/>
    </location>
</feature>
<evidence type="ECO:0000313" key="4">
    <source>
        <dbReference type="Proteomes" id="UP000094527"/>
    </source>
</evidence>
<proteinExistence type="predicted"/>
<sequence>MSTTGFAKLEECPLDGISYLPHPDCNRYIIRLNGEETEEECQRYFYYNPRTEHRDFPENVPECVGGTRTPANGTTIGLSSTTLETPLQPEEPSTTESPPPITVWDESGHFDSINVDTIVGTVFRLQFESSGMETTKIPGIPLIINNQTDYPIIFPLNPNAVGVAEWDPIVITSGAKFVTEPGALLEHEIIDEFPNPNCSSWFNVTGYRLQVGGWRNHTVYEPALWNGREKGSKNVYHKRAFYCCVFQE</sequence>
<dbReference type="AlphaFoldDB" id="A0A1D2M674"/>
<feature type="domain" description="Chitin-binding type-2" evidence="2">
    <location>
        <begin position="10"/>
        <end position="65"/>
    </location>
</feature>
<dbReference type="Pfam" id="PF01607">
    <property type="entry name" value="CBM_14"/>
    <property type="match status" value="1"/>
</dbReference>
<evidence type="ECO:0000313" key="3">
    <source>
        <dbReference type="EMBL" id="ODM88463.1"/>
    </source>
</evidence>
<feature type="region of interest" description="Disordered" evidence="1">
    <location>
        <begin position="67"/>
        <end position="99"/>
    </location>
</feature>
<feature type="compositionally biased region" description="Polar residues" evidence="1">
    <location>
        <begin position="69"/>
        <end position="79"/>
    </location>
</feature>
<dbReference type="InterPro" id="IPR002557">
    <property type="entry name" value="Chitin-bd_dom"/>
</dbReference>
<protein>
    <recommendedName>
        <fullName evidence="2">Chitin-binding type-2 domain-containing protein</fullName>
    </recommendedName>
</protein>
<name>A0A1D2M674_ORCCI</name>
<evidence type="ECO:0000256" key="1">
    <source>
        <dbReference type="SAM" id="MobiDB-lite"/>
    </source>
</evidence>
<dbReference type="GO" id="GO:0008061">
    <property type="term" value="F:chitin binding"/>
    <property type="evidence" value="ECO:0007669"/>
    <property type="project" value="InterPro"/>
</dbReference>
<gene>
    <name evidence="3" type="ORF">Ocin01_18219</name>
</gene>
<evidence type="ECO:0000259" key="2">
    <source>
        <dbReference type="SMART" id="SM00494"/>
    </source>
</evidence>
<dbReference type="Proteomes" id="UP000094527">
    <property type="component" value="Unassembled WGS sequence"/>
</dbReference>
<dbReference type="OrthoDB" id="6020543at2759"/>
<dbReference type="GO" id="GO:0005576">
    <property type="term" value="C:extracellular region"/>
    <property type="evidence" value="ECO:0007669"/>
    <property type="project" value="InterPro"/>
</dbReference>
<keyword evidence="4" id="KW-1185">Reference proteome</keyword>
<dbReference type="InterPro" id="IPR036508">
    <property type="entry name" value="Chitin-bd_dom_sf"/>
</dbReference>
<reference evidence="3 4" key="1">
    <citation type="journal article" date="2016" name="Genome Biol. Evol.">
        <title>Gene Family Evolution Reflects Adaptation to Soil Environmental Stressors in the Genome of the Collembolan Orchesella cincta.</title>
        <authorList>
            <person name="Faddeeva-Vakhrusheva A."/>
            <person name="Derks M.F."/>
            <person name="Anvar S.Y."/>
            <person name="Agamennone V."/>
            <person name="Suring W."/>
            <person name="Smit S."/>
            <person name="van Straalen N.M."/>
            <person name="Roelofs D."/>
        </authorList>
    </citation>
    <scope>NUCLEOTIDE SEQUENCE [LARGE SCALE GENOMIC DNA]</scope>
    <source>
        <tissue evidence="3">Mixed pool</tissue>
    </source>
</reference>
<comment type="caution">
    <text evidence="3">The sequence shown here is derived from an EMBL/GenBank/DDBJ whole genome shotgun (WGS) entry which is preliminary data.</text>
</comment>
<accession>A0A1D2M674</accession>
<dbReference type="SMART" id="SM00494">
    <property type="entry name" value="ChtBD2"/>
    <property type="match status" value="1"/>
</dbReference>